<dbReference type="RefSeq" id="WP_344310170.1">
    <property type="nucleotide sequence ID" value="NZ_BAAANO010000025.1"/>
</dbReference>
<dbReference type="Proteomes" id="UP001500755">
    <property type="component" value="Unassembled WGS sequence"/>
</dbReference>
<organism evidence="3 4">
    <name type="scientific">Brevibacterium samyangense</name>
    <dbReference type="NCBI Taxonomy" id="366888"/>
    <lineage>
        <taxon>Bacteria</taxon>
        <taxon>Bacillati</taxon>
        <taxon>Actinomycetota</taxon>
        <taxon>Actinomycetes</taxon>
        <taxon>Micrococcales</taxon>
        <taxon>Brevibacteriaceae</taxon>
        <taxon>Brevibacterium</taxon>
    </lineage>
</organism>
<keyword evidence="2" id="KW-1133">Transmembrane helix</keyword>
<comment type="caution">
    <text evidence="3">The sequence shown here is derived from an EMBL/GenBank/DDBJ whole genome shotgun (WGS) entry which is preliminary data.</text>
</comment>
<proteinExistence type="predicted"/>
<protein>
    <recommendedName>
        <fullName evidence="5">DUF2975 domain-containing protein</fullName>
    </recommendedName>
</protein>
<evidence type="ECO:0000256" key="2">
    <source>
        <dbReference type="SAM" id="Phobius"/>
    </source>
</evidence>
<dbReference type="EMBL" id="BAAANO010000025">
    <property type="protein sequence ID" value="GAA2012456.1"/>
    <property type="molecule type" value="Genomic_DNA"/>
</dbReference>
<evidence type="ECO:0000313" key="4">
    <source>
        <dbReference type="Proteomes" id="UP001500755"/>
    </source>
</evidence>
<evidence type="ECO:0000256" key="1">
    <source>
        <dbReference type="SAM" id="MobiDB-lite"/>
    </source>
</evidence>
<keyword evidence="2" id="KW-0812">Transmembrane</keyword>
<feature type="transmembrane region" description="Helical" evidence="2">
    <location>
        <begin position="116"/>
        <end position="137"/>
    </location>
</feature>
<reference evidence="3 4" key="1">
    <citation type="journal article" date="2019" name="Int. J. Syst. Evol. Microbiol.">
        <title>The Global Catalogue of Microorganisms (GCM) 10K type strain sequencing project: providing services to taxonomists for standard genome sequencing and annotation.</title>
        <authorList>
            <consortium name="The Broad Institute Genomics Platform"/>
            <consortium name="The Broad Institute Genome Sequencing Center for Infectious Disease"/>
            <person name="Wu L."/>
            <person name="Ma J."/>
        </authorList>
    </citation>
    <scope>NUCLEOTIDE SEQUENCE [LARGE SCALE GENOMIC DNA]</scope>
    <source>
        <strain evidence="3 4">JCM 14546</strain>
    </source>
</reference>
<accession>A0ABN2TKA5</accession>
<feature type="transmembrane region" description="Helical" evidence="2">
    <location>
        <begin position="46"/>
        <end position="70"/>
    </location>
</feature>
<keyword evidence="2" id="KW-0472">Membrane</keyword>
<feature type="region of interest" description="Disordered" evidence="1">
    <location>
        <begin position="1"/>
        <end position="34"/>
    </location>
</feature>
<feature type="compositionally biased region" description="Low complexity" evidence="1">
    <location>
        <begin position="10"/>
        <end position="21"/>
    </location>
</feature>
<evidence type="ECO:0008006" key="5">
    <source>
        <dbReference type="Google" id="ProtNLM"/>
    </source>
</evidence>
<gene>
    <name evidence="3" type="ORF">GCM10009755_24940</name>
</gene>
<name>A0ABN2TKA5_9MICO</name>
<feature type="transmembrane region" description="Helical" evidence="2">
    <location>
        <begin position="157"/>
        <end position="178"/>
    </location>
</feature>
<feature type="transmembrane region" description="Helical" evidence="2">
    <location>
        <begin position="76"/>
        <end position="96"/>
    </location>
</feature>
<keyword evidence="4" id="KW-1185">Reference proteome</keyword>
<sequence length="192" mass="20780">MNTHRHTTDHAATGRTTAGRTDPNRLANRFAGMNDPSMGDEREREVIYRAYVFSNVLAAVLSGIAALVLVATGAGILSLAPVIVVGIPGWAAIAYAARENVDLPTLASTTSRSRRIVTILVTIAFLALWLAGLFFHMQHGHPFVRIDVTADSDVSTYLGMACGLVVGIGGVVIAFRMLRGRHRRRLEELDED</sequence>
<evidence type="ECO:0000313" key="3">
    <source>
        <dbReference type="EMBL" id="GAA2012456.1"/>
    </source>
</evidence>